<proteinExistence type="predicted"/>
<evidence type="ECO:0000313" key="2">
    <source>
        <dbReference type="Proteomes" id="UP000520814"/>
    </source>
</evidence>
<comment type="caution">
    <text evidence="1">The sequence shown here is derived from an EMBL/GenBank/DDBJ whole genome shotgun (WGS) entry which is preliminary data.</text>
</comment>
<keyword evidence="2" id="KW-1185">Reference proteome</keyword>
<dbReference type="RefSeq" id="WP_184192646.1">
    <property type="nucleotide sequence ID" value="NZ_JACHGW010000001.1"/>
</dbReference>
<dbReference type="AlphaFoldDB" id="A0A7W9SLU8"/>
<name>A0A7W9SLU8_ARMRO</name>
<reference evidence="1 2" key="1">
    <citation type="submission" date="2020-08" db="EMBL/GenBank/DDBJ databases">
        <title>Genomic Encyclopedia of Type Strains, Phase IV (KMG-IV): sequencing the most valuable type-strain genomes for metagenomic binning, comparative biology and taxonomic classification.</title>
        <authorList>
            <person name="Goeker M."/>
        </authorList>
    </citation>
    <scope>NUCLEOTIDE SEQUENCE [LARGE SCALE GENOMIC DNA]</scope>
    <source>
        <strain evidence="1 2">DSM 23562</strain>
    </source>
</reference>
<dbReference type="EMBL" id="JACHGW010000001">
    <property type="protein sequence ID" value="MBB6049026.1"/>
    <property type="molecule type" value="Genomic_DNA"/>
</dbReference>
<gene>
    <name evidence="1" type="ORF">HNQ39_000788</name>
</gene>
<accession>A0A7W9SLU8</accession>
<dbReference type="Proteomes" id="UP000520814">
    <property type="component" value="Unassembled WGS sequence"/>
</dbReference>
<organism evidence="1 2">
    <name type="scientific">Armatimonas rosea</name>
    <dbReference type="NCBI Taxonomy" id="685828"/>
    <lineage>
        <taxon>Bacteria</taxon>
        <taxon>Bacillati</taxon>
        <taxon>Armatimonadota</taxon>
        <taxon>Armatimonadia</taxon>
        <taxon>Armatimonadales</taxon>
        <taxon>Armatimonadaceae</taxon>
        <taxon>Armatimonas</taxon>
    </lineage>
</organism>
<protein>
    <submittedName>
        <fullName evidence="1">Uncharacterized protein</fullName>
    </submittedName>
</protein>
<sequence length="150" mass="16411">MAVFDIVPQKGIGPVRLGMSREESRVALAEYGAPLSYQRSDDEPASDFYGALCLRVDFDTNGKAAFLEASPVVGNPFLLHNVDIFATPMDDLAEAIAAYTPIDEDDPEYGYTYHFPSWGLTLWRSVLPDDSDDGNGTFAESIALRLPTIS</sequence>
<evidence type="ECO:0000313" key="1">
    <source>
        <dbReference type="EMBL" id="MBB6049026.1"/>
    </source>
</evidence>